<feature type="compositionally biased region" description="Polar residues" evidence="1">
    <location>
        <begin position="218"/>
        <end position="249"/>
    </location>
</feature>
<evidence type="ECO:0000256" key="1">
    <source>
        <dbReference type="SAM" id="MobiDB-lite"/>
    </source>
</evidence>
<proteinExistence type="predicted"/>
<gene>
    <name evidence="3" type="ORF">BGW38_001573</name>
</gene>
<feature type="compositionally biased region" description="Low complexity" evidence="1">
    <location>
        <begin position="62"/>
        <end position="104"/>
    </location>
</feature>
<dbReference type="InterPro" id="IPR019181">
    <property type="entry name" value="LSM12_ABD"/>
</dbReference>
<protein>
    <recommendedName>
        <fullName evidence="2">AD domain-containing protein</fullName>
    </recommendedName>
</protein>
<dbReference type="AlphaFoldDB" id="A0A9P6KHW8"/>
<feature type="domain" description="AD" evidence="2">
    <location>
        <begin position="283"/>
        <end position="377"/>
    </location>
</feature>
<dbReference type="Pfam" id="PF09793">
    <property type="entry name" value="AD"/>
    <property type="match status" value="1"/>
</dbReference>
<reference evidence="3" key="1">
    <citation type="journal article" date="2020" name="Fungal Divers.">
        <title>Resolving the Mortierellaceae phylogeny through synthesis of multi-gene phylogenetics and phylogenomics.</title>
        <authorList>
            <person name="Vandepol N."/>
            <person name="Liber J."/>
            <person name="Desiro A."/>
            <person name="Na H."/>
            <person name="Kennedy M."/>
            <person name="Barry K."/>
            <person name="Grigoriev I.V."/>
            <person name="Miller A.N."/>
            <person name="O'Donnell K."/>
            <person name="Stajich J.E."/>
            <person name="Bonito G."/>
        </authorList>
    </citation>
    <scope>NUCLEOTIDE SEQUENCE</scope>
    <source>
        <strain evidence="3">KOD1015</strain>
    </source>
</reference>
<keyword evidence="4" id="KW-1185">Reference proteome</keyword>
<evidence type="ECO:0000313" key="3">
    <source>
        <dbReference type="EMBL" id="KAF9585611.1"/>
    </source>
</evidence>
<dbReference type="InterPro" id="IPR039683">
    <property type="entry name" value="Lsm12-like"/>
</dbReference>
<dbReference type="OrthoDB" id="1057137at2759"/>
<dbReference type="Proteomes" id="UP000780801">
    <property type="component" value="Unassembled WGS sequence"/>
</dbReference>
<dbReference type="InterPro" id="IPR047574">
    <property type="entry name" value="AD"/>
</dbReference>
<dbReference type="PANTHER" id="PTHR13542">
    <property type="entry name" value="LSM12 HOMOLOG"/>
    <property type="match status" value="1"/>
</dbReference>
<feature type="region of interest" description="Disordered" evidence="1">
    <location>
        <begin position="20"/>
        <end position="113"/>
    </location>
</feature>
<dbReference type="PROSITE" id="PS52001">
    <property type="entry name" value="AD"/>
    <property type="match status" value="1"/>
</dbReference>
<evidence type="ECO:0000259" key="2">
    <source>
        <dbReference type="PROSITE" id="PS52001"/>
    </source>
</evidence>
<feature type="compositionally biased region" description="Gly residues" evidence="1">
    <location>
        <begin position="37"/>
        <end position="61"/>
    </location>
</feature>
<dbReference type="SMART" id="SM00995">
    <property type="entry name" value="AD"/>
    <property type="match status" value="1"/>
</dbReference>
<evidence type="ECO:0000313" key="4">
    <source>
        <dbReference type="Proteomes" id="UP000780801"/>
    </source>
</evidence>
<organism evidence="3 4">
    <name type="scientific">Lunasporangiospora selenospora</name>
    <dbReference type="NCBI Taxonomy" id="979761"/>
    <lineage>
        <taxon>Eukaryota</taxon>
        <taxon>Fungi</taxon>
        <taxon>Fungi incertae sedis</taxon>
        <taxon>Mucoromycota</taxon>
        <taxon>Mortierellomycotina</taxon>
        <taxon>Mortierellomycetes</taxon>
        <taxon>Mortierellales</taxon>
        <taxon>Mortierellaceae</taxon>
        <taxon>Lunasporangiospora</taxon>
    </lineage>
</organism>
<feature type="region of interest" description="Disordered" evidence="1">
    <location>
        <begin position="218"/>
        <end position="265"/>
    </location>
</feature>
<accession>A0A9P6KHW8</accession>
<sequence length="381" mass="38461">MEPLTKKPSGIAGGISFASAAAGGRTPSASTVASNGAGNGSVTGAGTGAGTGTGTGTGAVAGTGASQGTRAAGASASSSRGGTNPSSSSASPALGSSLPSLSPSVTDGPDKTLAASASTSVSSASDSLDWILGLSVKVTTLNDEVFEGQVYAYDVIMNCVCPSKTQSASTTPTIPAYYSPLQGGSNGATNGNPRQKYDFRILKINFLKDVTPLKDISASPSGTTIATTDSSESPKGNNCSASPSRNLDLSSTNTTNTAKGPTRDITAAAPVTNSYATIAPSVGYVQLDKFQQREQQAVREAQLAAARIGVGVSSLGQGIFDALSKTLPCRWAKDSIVVMDEVIIAPPYEPENCKASTPSNALARVKKVLELERLRIINGRK</sequence>
<comment type="caution">
    <text evidence="3">The sequence shown here is derived from an EMBL/GenBank/DDBJ whole genome shotgun (WGS) entry which is preliminary data.</text>
</comment>
<name>A0A9P6KHW8_9FUNG</name>
<dbReference type="EMBL" id="JAABOA010000150">
    <property type="protein sequence ID" value="KAF9585611.1"/>
    <property type="molecule type" value="Genomic_DNA"/>
</dbReference>